<dbReference type="OrthoDB" id="1684066at2"/>
<sequence length="91" mass="9903">MASLIPLLIGSQDGRDRVEVFLYNNLSTIISPHPEVLLTPTIRASLIDMINGLPGGYGFPPDLQEILNVFVLENINQVSVSAQLLEMTAPT</sequence>
<proteinExistence type="predicted"/>
<protein>
    <submittedName>
        <fullName evidence="1">Uncharacterized protein</fullName>
    </submittedName>
</protein>
<organism evidence="1 2">
    <name type="scientific">Propionispora vibrioides</name>
    <dbReference type="NCBI Taxonomy" id="112903"/>
    <lineage>
        <taxon>Bacteria</taxon>
        <taxon>Bacillati</taxon>
        <taxon>Bacillota</taxon>
        <taxon>Negativicutes</taxon>
        <taxon>Selenomonadales</taxon>
        <taxon>Sporomusaceae</taxon>
        <taxon>Propionispora</taxon>
    </lineage>
</organism>
<evidence type="ECO:0000313" key="2">
    <source>
        <dbReference type="Proteomes" id="UP000198847"/>
    </source>
</evidence>
<dbReference type="EMBL" id="FODY01000042">
    <property type="protein sequence ID" value="SEP46990.1"/>
    <property type="molecule type" value="Genomic_DNA"/>
</dbReference>
<keyword evidence="2" id="KW-1185">Reference proteome</keyword>
<reference evidence="1 2" key="1">
    <citation type="submission" date="2016-10" db="EMBL/GenBank/DDBJ databases">
        <authorList>
            <person name="de Groot N.N."/>
        </authorList>
    </citation>
    <scope>NUCLEOTIDE SEQUENCE [LARGE SCALE GENOMIC DNA]</scope>
    <source>
        <strain evidence="1 2">DSM 13305</strain>
    </source>
</reference>
<dbReference type="Proteomes" id="UP000198847">
    <property type="component" value="Unassembled WGS sequence"/>
</dbReference>
<gene>
    <name evidence="1" type="ORF">SAMN04490178_14212</name>
</gene>
<evidence type="ECO:0000313" key="1">
    <source>
        <dbReference type="EMBL" id="SEP46990.1"/>
    </source>
</evidence>
<name>A0A1H8Y3X6_9FIRM</name>
<accession>A0A1H8Y3X6</accession>
<dbReference type="RefSeq" id="WP_091752220.1">
    <property type="nucleotide sequence ID" value="NZ_FODY01000042.1"/>
</dbReference>
<dbReference type="AlphaFoldDB" id="A0A1H8Y3X6"/>